<keyword evidence="6" id="KW-0695">RNA-directed DNA polymerase</keyword>
<protein>
    <recommendedName>
        <fullName evidence="7">Integrase catalytic domain-containing protein</fullName>
    </recommendedName>
</protein>
<dbReference type="InterPro" id="IPR036397">
    <property type="entry name" value="RNaseH_sf"/>
</dbReference>
<evidence type="ECO:0000256" key="1">
    <source>
        <dbReference type="ARBA" id="ARBA00022679"/>
    </source>
</evidence>
<dbReference type="Pfam" id="PF18701">
    <property type="entry name" value="DUF5641"/>
    <property type="match status" value="1"/>
</dbReference>
<dbReference type="InterPro" id="IPR043502">
    <property type="entry name" value="DNA/RNA_pol_sf"/>
</dbReference>
<evidence type="ECO:0000256" key="3">
    <source>
        <dbReference type="ARBA" id="ARBA00022722"/>
    </source>
</evidence>
<dbReference type="InterPro" id="IPR041588">
    <property type="entry name" value="Integrase_H2C2"/>
</dbReference>
<dbReference type="Pfam" id="PF05380">
    <property type="entry name" value="Peptidase_A17"/>
    <property type="match status" value="1"/>
</dbReference>
<dbReference type="InterPro" id="IPR008042">
    <property type="entry name" value="Retrotrans_Pao"/>
</dbReference>
<evidence type="ECO:0000313" key="9">
    <source>
        <dbReference type="EMBL" id="GBM25143.1"/>
    </source>
</evidence>
<keyword evidence="4" id="KW-0255">Endonuclease</keyword>
<dbReference type="PANTHER" id="PTHR47331:SF5">
    <property type="entry name" value="RIBONUCLEASE H"/>
    <property type="match status" value="1"/>
</dbReference>
<dbReference type="EMBL" id="BGPR01091885">
    <property type="protein sequence ID" value="GBM25143.1"/>
    <property type="molecule type" value="Genomic_DNA"/>
</dbReference>
<dbReference type="PROSITE" id="PS50994">
    <property type="entry name" value="INTEGRASE"/>
    <property type="match status" value="1"/>
</dbReference>
<dbReference type="SUPFAM" id="SSF53098">
    <property type="entry name" value="Ribonuclease H-like"/>
    <property type="match status" value="1"/>
</dbReference>
<dbReference type="GO" id="GO:0004519">
    <property type="term" value="F:endonuclease activity"/>
    <property type="evidence" value="ECO:0007669"/>
    <property type="project" value="UniProtKB-KW"/>
</dbReference>
<dbReference type="CDD" id="cd01644">
    <property type="entry name" value="RT_pepA17"/>
    <property type="match status" value="1"/>
</dbReference>
<comment type="caution">
    <text evidence="8">The sequence shown here is derived from an EMBL/GenBank/DDBJ whole genome shotgun (WGS) entry which is preliminary data.</text>
</comment>
<dbReference type="GO" id="GO:0042575">
    <property type="term" value="C:DNA polymerase complex"/>
    <property type="evidence" value="ECO:0007669"/>
    <property type="project" value="UniProtKB-ARBA"/>
</dbReference>
<keyword evidence="1" id="KW-0808">Transferase</keyword>
<dbReference type="Pfam" id="PF03564">
    <property type="entry name" value="DUF1759"/>
    <property type="match status" value="1"/>
</dbReference>
<dbReference type="InterPro" id="IPR001584">
    <property type="entry name" value="Integrase_cat-core"/>
</dbReference>
<keyword evidence="5" id="KW-0378">Hydrolase</keyword>
<dbReference type="SUPFAM" id="SSF56672">
    <property type="entry name" value="DNA/RNA polymerases"/>
    <property type="match status" value="1"/>
</dbReference>
<accession>A0A4Y2E873</accession>
<reference evidence="8 10" key="1">
    <citation type="journal article" date="2019" name="Sci. Rep.">
        <title>Orb-weaving spider Araneus ventricosus genome elucidates the spidroin gene catalogue.</title>
        <authorList>
            <person name="Kono N."/>
            <person name="Nakamura H."/>
            <person name="Ohtoshi R."/>
            <person name="Moran D.A.P."/>
            <person name="Shinohara A."/>
            <person name="Yoshida Y."/>
            <person name="Fujiwara M."/>
            <person name="Mori M."/>
            <person name="Tomita M."/>
            <person name="Arakawa K."/>
        </authorList>
    </citation>
    <scope>NUCLEOTIDE SEQUENCE [LARGE SCALE GENOMIC DNA]</scope>
</reference>
<evidence type="ECO:0000259" key="7">
    <source>
        <dbReference type="PROSITE" id="PS50994"/>
    </source>
</evidence>
<dbReference type="Proteomes" id="UP000499080">
    <property type="component" value="Unassembled WGS sequence"/>
</dbReference>
<feature type="domain" description="Integrase catalytic" evidence="7">
    <location>
        <begin position="1411"/>
        <end position="1611"/>
    </location>
</feature>
<keyword evidence="3" id="KW-0540">Nuclease</keyword>
<dbReference type="GO" id="GO:0006508">
    <property type="term" value="P:proteolysis"/>
    <property type="evidence" value="ECO:0007669"/>
    <property type="project" value="InterPro"/>
</dbReference>
<organism evidence="8 10">
    <name type="scientific">Araneus ventricosus</name>
    <name type="common">Orbweaver spider</name>
    <name type="synonym">Epeira ventricosa</name>
    <dbReference type="NCBI Taxonomy" id="182803"/>
    <lineage>
        <taxon>Eukaryota</taxon>
        <taxon>Metazoa</taxon>
        <taxon>Ecdysozoa</taxon>
        <taxon>Arthropoda</taxon>
        <taxon>Chelicerata</taxon>
        <taxon>Arachnida</taxon>
        <taxon>Araneae</taxon>
        <taxon>Araneomorphae</taxon>
        <taxon>Entelegynae</taxon>
        <taxon>Araneoidea</taxon>
        <taxon>Araneidae</taxon>
        <taxon>Araneus</taxon>
    </lineage>
</organism>
<dbReference type="GO" id="GO:0015074">
    <property type="term" value="P:DNA integration"/>
    <property type="evidence" value="ECO:0007669"/>
    <property type="project" value="InterPro"/>
</dbReference>
<evidence type="ECO:0000256" key="6">
    <source>
        <dbReference type="ARBA" id="ARBA00022918"/>
    </source>
</evidence>
<dbReference type="GO" id="GO:0003676">
    <property type="term" value="F:nucleic acid binding"/>
    <property type="evidence" value="ECO:0007669"/>
    <property type="project" value="InterPro"/>
</dbReference>
<evidence type="ECO:0000256" key="5">
    <source>
        <dbReference type="ARBA" id="ARBA00022801"/>
    </source>
</evidence>
<dbReference type="Gene3D" id="3.30.420.10">
    <property type="entry name" value="Ribonuclease H-like superfamily/Ribonuclease H"/>
    <property type="match status" value="1"/>
</dbReference>
<dbReference type="OrthoDB" id="6431677at2759"/>
<evidence type="ECO:0000256" key="2">
    <source>
        <dbReference type="ARBA" id="ARBA00022695"/>
    </source>
</evidence>
<keyword evidence="2" id="KW-0548">Nucleotidyltransferase</keyword>
<dbReference type="GO" id="GO:0004190">
    <property type="term" value="F:aspartic-type endopeptidase activity"/>
    <property type="evidence" value="ECO:0007669"/>
    <property type="project" value="InterPro"/>
</dbReference>
<dbReference type="InterPro" id="IPR005312">
    <property type="entry name" value="DUF1759"/>
</dbReference>
<dbReference type="InterPro" id="IPR021109">
    <property type="entry name" value="Peptidase_aspartic_dom_sf"/>
</dbReference>
<keyword evidence="10" id="KW-1185">Reference proteome</keyword>
<evidence type="ECO:0000313" key="10">
    <source>
        <dbReference type="Proteomes" id="UP000499080"/>
    </source>
</evidence>
<dbReference type="Gene3D" id="2.40.70.10">
    <property type="entry name" value="Acid Proteases"/>
    <property type="match status" value="1"/>
</dbReference>
<dbReference type="EMBL" id="BGPR01091878">
    <property type="protein sequence ID" value="GBM25101.1"/>
    <property type="molecule type" value="Genomic_DNA"/>
</dbReference>
<gene>
    <name evidence="8" type="ORF">AVEN_193675_1</name>
    <name evidence="9" type="ORF">AVEN_35901_1</name>
</gene>
<dbReference type="InterPro" id="IPR040676">
    <property type="entry name" value="DUF5641"/>
</dbReference>
<dbReference type="InterPro" id="IPR012337">
    <property type="entry name" value="RNaseH-like_sf"/>
</dbReference>
<proteinExistence type="predicted"/>
<dbReference type="Pfam" id="PF17921">
    <property type="entry name" value="Integrase_H2C2"/>
    <property type="match status" value="1"/>
</dbReference>
<dbReference type="GO" id="GO:0003964">
    <property type="term" value="F:RNA-directed DNA polymerase activity"/>
    <property type="evidence" value="ECO:0007669"/>
    <property type="project" value="UniProtKB-KW"/>
</dbReference>
<dbReference type="PANTHER" id="PTHR47331">
    <property type="entry name" value="PHD-TYPE DOMAIN-CONTAINING PROTEIN"/>
    <property type="match status" value="1"/>
</dbReference>
<name>A0A4Y2E873_ARAVE</name>
<sequence>MDIKALLKQKKCVKSSITKLLKKTEDEIRELNNVSLLVRKNRFLELRTEIKDIFNSIIPSCEDRDEETYCTEKDDILDELETVLVSIGTQLVTPVVNSDFEARKQNSDQVSVSSQSAEVKLPTLSLPIFSGATEEWLAFSELFEAAVSNNQNLTGAQKLQYLKGSLKSDALKIVNSLSITNDNFEIAWKLLKDRYFNKREIVSSLMKKFINITPLSGESSTQILNLIDSTKEFVRTLESLEYKIDLTTDTLLMHIILFKLDTNSRIWFERTFSTDVIPKLDELLQFLATQARSITSSTSKRNVQKKVTLVASKAQSQCPLCNKDHSLSKCESFLKLSVQKRSEFVKSNNVCFNCLTQFHGIKTCKSKFRCRTCKKPHHTLLHFESVSGRGRQTSGELSNSSKLSINAPVFKPASVSNESSSKEIPDNSQTVDITSCISNVSPNVEILLCTAVIRVKDLWGNYQACRCLLDSGSQASLITSECLEKLGLRKQKANIRISCLGSADTRTNGIAQIQFIPHFPSQSSFKTEVYVVNKIVGMLPHQNLDLSHSDLFNDLTLADPMFHKSSQVDILLGIDLTLPLLKGQTLSMGEDKPFAVRSELGWVIGGKASSFSPTLHVNNIHLVSDDLIHKFWELDSVPQTHPLTSLERSCEEYFKETHSRDKDGRYIVRLPFNSCPTQLGQSKQTAIRRLFSIERHLSCDPEKYNQYRQFMNEYLKLNHMIVVPESELDKPNSYYLPHHAVLRDSSSTTKLRVVFDGSCKTSSGHSLNDCLMVGPRVQPELFQILIQFRVFQVAVCADVEKMFRQIKVHEDDVDWQRILWRNSPEDAIREYRLVTVTYGTACAPFLSTRTLRQLALDEVKNYPLASKATLCNFYVDDLLGGAGSREEAIQLVTEMQAMLKKGGFHLRKWISNEPSIFREVFIDSQEKEFVHLDDGDCKVLGLGWSPSLDVFRFTVVPDQLEATYTKRGVLSQMARVFDPLGLLSPCVIFMKILLQQLWQGKFSWDQPLPDELSSIWRTFQEELHLLKRVTFPRYVLKPNAVVEVHGFCDASEKAYCAAIYIRCISIDSIRVSLLTSKTRVAPLKVQSLPRLELCSALLLANLLQATLPALTVRISETFAWSDSKITLAWLKSEPRRWQPFVANRVAQIQELTHNVHWNFVSGLENPADCGTRGILPTKLEQCDLWFNGPDWLKSSTFPNEEFEENPQLQEDMSAEAKRTSKVIMLNVVDENFKVEVFQKFSSWNKLKRIVAYCLRFVKNCSLATCQRKRSFLTTAELNEAEKCIVKFIQRDHFSMEVSYLSASKQLPSNNKIIPLTPFYDDSGIIRVGGRLKNSMLTESQKHPILLPKTDHVVNLIITDYHLKLLHAGPQLIQAALREKFWILSARDAVRRVVRKCIPCFRNRPKLAEQIMGELPKSRVCPSSVFHRTGLDFAGPFLIRSSKGRGSRNTKCYICVFVCFATKAVHLEVVSDLTSRAFIACLKRFVARRGRPSEIFCDRGTNFYGASRDLRKEFSQLMKDKSIYQFLTTENINWRFNPPASPHFGGLWESVVKSFKFHLKRVIGTASVTFEELATITSQIEACLNSRPLSGISNDPNDLSALTPGHFLIGKPLTAIPQVPIPDDLHLCDRWRMIQRMIQHFWNRWSNEYLTKLQSRPKWRTLQPDIKVGDLVLIKHENLAPLQWRLGRIVKTFPGGDNRVRVVELKTESGKLLRPISKLCKLPIT</sequence>
<dbReference type="InterPro" id="IPR001969">
    <property type="entry name" value="Aspartic_peptidase_AS"/>
</dbReference>
<evidence type="ECO:0000256" key="4">
    <source>
        <dbReference type="ARBA" id="ARBA00022759"/>
    </source>
</evidence>
<evidence type="ECO:0000313" key="8">
    <source>
        <dbReference type="EMBL" id="GBM25101.1"/>
    </source>
</evidence>
<dbReference type="PROSITE" id="PS00141">
    <property type="entry name" value="ASP_PROTEASE"/>
    <property type="match status" value="1"/>
</dbReference>